<dbReference type="Ensembl" id="ENSPCLT00000022989.1">
    <property type="protein sequence ID" value="ENSPCLP00000017212.1"/>
    <property type="gene ID" value="ENSPCLG00000014325.1"/>
</dbReference>
<evidence type="ECO:0000256" key="8">
    <source>
        <dbReference type="ARBA" id="ARBA00023136"/>
    </source>
</evidence>
<feature type="domain" description="SRCR" evidence="13">
    <location>
        <begin position="365"/>
        <end position="450"/>
    </location>
</feature>
<name>A0A669Q8L8_PHACC</name>
<dbReference type="FunFam" id="3.10.250.10:FF:000009">
    <property type="entry name" value="WC1"/>
    <property type="match status" value="2"/>
</dbReference>
<evidence type="ECO:0000256" key="6">
    <source>
        <dbReference type="ARBA" id="ARBA00022737"/>
    </source>
</evidence>
<keyword evidence="3" id="KW-0964">Secreted</keyword>
<dbReference type="InterPro" id="IPR001190">
    <property type="entry name" value="SRCR"/>
</dbReference>
<dbReference type="PROSITE" id="PS50287">
    <property type="entry name" value="SRCR_2"/>
    <property type="match status" value="3"/>
</dbReference>
<organism evidence="14 15">
    <name type="scientific">Phasianus colchicus</name>
    <name type="common">Common pheasant</name>
    <dbReference type="NCBI Taxonomy" id="9054"/>
    <lineage>
        <taxon>Eukaryota</taxon>
        <taxon>Metazoa</taxon>
        <taxon>Chordata</taxon>
        <taxon>Craniata</taxon>
        <taxon>Vertebrata</taxon>
        <taxon>Euteleostomi</taxon>
        <taxon>Archelosauria</taxon>
        <taxon>Archosauria</taxon>
        <taxon>Dinosauria</taxon>
        <taxon>Saurischia</taxon>
        <taxon>Theropoda</taxon>
        <taxon>Coelurosauria</taxon>
        <taxon>Aves</taxon>
        <taxon>Neognathae</taxon>
        <taxon>Galloanserae</taxon>
        <taxon>Galliformes</taxon>
        <taxon>Phasianidae</taxon>
        <taxon>Phasianinae</taxon>
        <taxon>Phasianus</taxon>
    </lineage>
</organism>
<evidence type="ECO:0000256" key="12">
    <source>
        <dbReference type="SAM" id="MobiDB-lite"/>
    </source>
</evidence>
<evidence type="ECO:0000256" key="7">
    <source>
        <dbReference type="ARBA" id="ARBA00022989"/>
    </source>
</evidence>
<evidence type="ECO:0000256" key="5">
    <source>
        <dbReference type="ARBA" id="ARBA00022729"/>
    </source>
</evidence>
<dbReference type="Gene3D" id="3.10.250.10">
    <property type="entry name" value="SRCR-like domain"/>
    <property type="match status" value="3"/>
</dbReference>
<feature type="domain" description="SRCR" evidence="13">
    <location>
        <begin position="137"/>
        <end position="239"/>
    </location>
</feature>
<keyword evidence="6" id="KW-0677">Repeat</keyword>
<feature type="region of interest" description="Disordered" evidence="12">
    <location>
        <begin position="484"/>
        <end position="504"/>
    </location>
</feature>
<keyword evidence="15" id="KW-1185">Reference proteome</keyword>
<feature type="disulfide bond" evidence="11">
    <location>
        <begin position="177"/>
        <end position="238"/>
    </location>
</feature>
<evidence type="ECO:0000256" key="11">
    <source>
        <dbReference type="PROSITE-ProRule" id="PRU00196"/>
    </source>
</evidence>
<dbReference type="GO" id="GO:0004252">
    <property type="term" value="F:serine-type endopeptidase activity"/>
    <property type="evidence" value="ECO:0007669"/>
    <property type="project" value="TreeGrafter"/>
</dbReference>
<dbReference type="AlphaFoldDB" id="A0A669Q8L8"/>
<keyword evidence="4" id="KW-0812">Transmembrane</keyword>
<evidence type="ECO:0000256" key="1">
    <source>
        <dbReference type="ARBA" id="ARBA00004167"/>
    </source>
</evidence>
<dbReference type="PROSITE" id="PS00420">
    <property type="entry name" value="SRCR_1"/>
    <property type="match status" value="1"/>
</dbReference>
<dbReference type="InterPro" id="IPR036772">
    <property type="entry name" value="SRCR-like_dom_sf"/>
</dbReference>
<sequence length="504" mass="53510">MRAAPPSPPRRGAALTLVPSRKSGSGPVPSRSTSLCTPSARSCSAIVRRLRRPSAASGERRLRHSAGWRREVRAAPPRGKVRPRAVPRFPRCGRSPWVLRLLLCTQLCGLSAGPAAVTQPSPAPATSPQMSTASAHLRLVDGGHRCAGRVEVKHEGEWGSVCAYDFDWDARGAGVVCRQLGCGAAVRASPFAPFGQGKGRIWLHPFNCRGTEEALQDCYNFGWGRHFCGHEWDVGVTCTGETPPGMWEALELRLAAGRGPCEGRVEVKLRGRWGTVADGAWTMKDGEVVCQQLGCGSAAGVYHGSKFGPAEGPINLAVVSCRGNESVLWDCAIQGWGPYDGRGRAASKGTQRRSPDPPAPFAGFSRLVGGDGACEGRLEVEERGTWGPLCAGSWKLPDAHVLCRHLGCGSAASVQPGGRFGTGKGPLRRDHLGCVGNERHPACRWVSLWDLSPLGTLGDPVTRVLFVGPSQDTGSEAVYEELDYSQVPECSEGPSRAGGSGFSP</sequence>
<feature type="region of interest" description="Disordered" evidence="12">
    <location>
        <begin position="53"/>
        <end position="82"/>
    </location>
</feature>
<dbReference type="Pfam" id="PF00530">
    <property type="entry name" value="SRCR"/>
    <property type="match status" value="3"/>
</dbReference>
<evidence type="ECO:0000256" key="4">
    <source>
        <dbReference type="ARBA" id="ARBA00022692"/>
    </source>
</evidence>
<keyword evidence="5" id="KW-0732">Signal</keyword>
<evidence type="ECO:0000256" key="2">
    <source>
        <dbReference type="ARBA" id="ARBA00004613"/>
    </source>
</evidence>
<dbReference type="GO" id="GO:0005886">
    <property type="term" value="C:plasma membrane"/>
    <property type="evidence" value="ECO:0007669"/>
    <property type="project" value="TreeGrafter"/>
</dbReference>
<dbReference type="OMA" id="CVGNERH"/>
<dbReference type="FunFam" id="3.10.250.10:FF:000016">
    <property type="entry name" value="Scavenger receptor cysteine-rich protein type 12"/>
    <property type="match status" value="1"/>
</dbReference>
<feature type="domain" description="SRCR" evidence="13">
    <location>
        <begin position="252"/>
        <end position="337"/>
    </location>
</feature>
<feature type="region of interest" description="Disordered" evidence="12">
    <location>
        <begin position="342"/>
        <end position="362"/>
    </location>
</feature>
<evidence type="ECO:0000313" key="14">
    <source>
        <dbReference type="Ensembl" id="ENSPCLP00000017212.1"/>
    </source>
</evidence>
<feature type="region of interest" description="Disordered" evidence="12">
    <location>
        <begin position="1"/>
        <end position="37"/>
    </location>
</feature>
<reference evidence="14" key="2">
    <citation type="submission" date="2025-09" db="UniProtKB">
        <authorList>
            <consortium name="Ensembl"/>
        </authorList>
    </citation>
    <scope>IDENTIFICATION</scope>
</reference>
<dbReference type="PANTHER" id="PTHR48071:SF15">
    <property type="entry name" value="SRCR DOMAIN-CONTAINING PROTEIN"/>
    <property type="match status" value="1"/>
</dbReference>
<dbReference type="PANTHER" id="PTHR48071">
    <property type="entry name" value="SRCR DOMAIN-CONTAINING PROTEIN"/>
    <property type="match status" value="1"/>
</dbReference>
<dbReference type="SUPFAM" id="SSF56487">
    <property type="entry name" value="SRCR-like"/>
    <property type="match status" value="3"/>
</dbReference>
<keyword evidence="7" id="KW-1133">Transmembrane helix</keyword>
<feature type="disulfide bond" evidence="11">
    <location>
        <begin position="208"/>
        <end position="218"/>
    </location>
</feature>
<comment type="subcellular location">
    <subcellularLocation>
        <location evidence="1">Membrane</location>
        <topology evidence="1">Single-pass membrane protein</topology>
    </subcellularLocation>
    <subcellularLocation>
        <location evidence="2">Secreted</location>
    </subcellularLocation>
</comment>
<evidence type="ECO:0000259" key="13">
    <source>
        <dbReference type="PROSITE" id="PS50287"/>
    </source>
</evidence>
<keyword evidence="8" id="KW-0472">Membrane</keyword>
<keyword evidence="9 11" id="KW-1015">Disulfide bond</keyword>
<evidence type="ECO:0000256" key="10">
    <source>
        <dbReference type="ARBA" id="ARBA00023180"/>
    </source>
</evidence>
<protein>
    <recommendedName>
        <fullName evidence="13">SRCR domain-containing protein</fullName>
    </recommendedName>
</protein>
<comment type="caution">
    <text evidence="11">Lacks conserved residue(s) required for the propagation of feature annotation.</text>
</comment>
<feature type="disulfide bond" evidence="11">
    <location>
        <begin position="321"/>
        <end position="331"/>
    </location>
</feature>
<dbReference type="GO" id="GO:0031638">
    <property type="term" value="P:zymogen activation"/>
    <property type="evidence" value="ECO:0007669"/>
    <property type="project" value="TreeGrafter"/>
</dbReference>
<dbReference type="PRINTS" id="PR00258">
    <property type="entry name" value="SPERACTRCPTR"/>
</dbReference>
<evidence type="ECO:0000313" key="15">
    <source>
        <dbReference type="Proteomes" id="UP000472261"/>
    </source>
</evidence>
<reference evidence="14" key="1">
    <citation type="submission" date="2025-08" db="UniProtKB">
        <authorList>
            <consortium name="Ensembl"/>
        </authorList>
    </citation>
    <scope>IDENTIFICATION</scope>
</reference>
<keyword evidence="10" id="KW-0325">Glycoprotein</keyword>
<evidence type="ECO:0000256" key="9">
    <source>
        <dbReference type="ARBA" id="ARBA00023157"/>
    </source>
</evidence>
<proteinExistence type="predicted"/>
<dbReference type="SMART" id="SM00202">
    <property type="entry name" value="SR"/>
    <property type="match status" value="3"/>
</dbReference>
<evidence type="ECO:0000256" key="3">
    <source>
        <dbReference type="ARBA" id="ARBA00022525"/>
    </source>
</evidence>
<dbReference type="Proteomes" id="UP000472261">
    <property type="component" value="Unplaced"/>
</dbReference>
<accession>A0A669Q8L8</accession>